<dbReference type="CDD" id="cd00833">
    <property type="entry name" value="PKS"/>
    <property type="match status" value="1"/>
</dbReference>
<evidence type="ECO:0000259" key="17">
    <source>
        <dbReference type="PROSITE" id="PS52004"/>
    </source>
</evidence>
<keyword evidence="3" id="KW-0597">Phosphoprotein</keyword>
<dbReference type="Pfam" id="PF21089">
    <property type="entry name" value="PKS_DH_N"/>
    <property type="match status" value="1"/>
</dbReference>
<feature type="active site" description="Proton acceptor; for dehydratase activity" evidence="14">
    <location>
        <position position="958"/>
    </location>
</feature>
<feature type="domain" description="Ketosynthase family 3 (KS3)" evidence="17">
    <location>
        <begin position="33"/>
        <end position="458"/>
    </location>
</feature>
<evidence type="ECO:0000313" key="19">
    <source>
        <dbReference type="EMBL" id="KAA5835098.1"/>
    </source>
</evidence>
<dbReference type="InterPro" id="IPR020841">
    <property type="entry name" value="PKS_Beta-ketoAc_synthase_dom"/>
</dbReference>
<evidence type="ECO:0000313" key="20">
    <source>
        <dbReference type="Proteomes" id="UP000323946"/>
    </source>
</evidence>
<dbReference type="Gene3D" id="3.40.47.10">
    <property type="match status" value="1"/>
</dbReference>
<dbReference type="OrthoDB" id="9778690at2"/>
<dbReference type="PANTHER" id="PTHR43775:SF51">
    <property type="entry name" value="INACTIVE PHENOLPHTHIOCEROL SYNTHESIS POLYKETIDE SYNTHASE TYPE I PKS1-RELATED"/>
    <property type="match status" value="1"/>
</dbReference>
<dbReference type="InterPro" id="IPR036291">
    <property type="entry name" value="NAD(P)-bd_dom_sf"/>
</dbReference>
<dbReference type="PROSITE" id="PS00606">
    <property type="entry name" value="KS3_1"/>
    <property type="match status" value="1"/>
</dbReference>
<dbReference type="PROSITE" id="PS00012">
    <property type="entry name" value="PHOSPHOPANTETHEINE"/>
    <property type="match status" value="1"/>
</dbReference>
<organism evidence="19 20">
    <name type="scientific">Saccharopolyspora hirsuta</name>
    <dbReference type="NCBI Taxonomy" id="1837"/>
    <lineage>
        <taxon>Bacteria</taxon>
        <taxon>Bacillati</taxon>
        <taxon>Actinomycetota</taxon>
        <taxon>Actinomycetes</taxon>
        <taxon>Pseudonocardiales</taxon>
        <taxon>Pseudonocardiaceae</taxon>
        <taxon>Saccharopolyspora</taxon>
    </lineage>
</organism>
<dbReference type="Gene3D" id="3.30.70.3290">
    <property type="match status" value="1"/>
</dbReference>
<dbReference type="SUPFAM" id="SSF55048">
    <property type="entry name" value="Probable ACP-binding domain of malonyl-CoA ACP transacylase"/>
    <property type="match status" value="1"/>
</dbReference>
<comment type="caution">
    <text evidence="19">The sequence shown here is derived from an EMBL/GenBank/DDBJ whole genome shotgun (WGS) entry which is preliminary data.</text>
</comment>
<dbReference type="Pfam" id="PF02801">
    <property type="entry name" value="Ketoacyl-synt_C"/>
    <property type="match status" value="1"/>
</dbReference>
<feature type="region of interest" description="Disordered" evidence="15">
    <location>
        <begin position="1630"/>
        <end position="1656"/>
    </location>
</feature>
<keyword evidence="5" id="KW-0677">Repeat</keyword>
<dbReference type="InterPro" id="IPR014043">
    <property type="entry name" value="Acyl_transferase_dom"/>
</dbReference>
<dbReference type="Pfam" id="PF14765">
    <property type="entry name" value="PS-DH"/>
    <property type="match status" value="1"/>
</dbReference>
<evidence type="ECO:0000259" key="18">
    <source>
        <dbReference type="PROSITE" id="PS52019"/>
    </source>
</evidence>
<dbReference type="SMART" id="SM01294">
    <property type="entry name" value="PKS_PP_betabranch"/>
    <property type="match status" value="1"/>
</dbReference>
<dbReference type="InterPro" id="IPR016035">
    <property type="entry name" value="Acyl_Trfase/lysoPLipase"/>
</dbReference>
<evidence type="ECO:0000256" key="10">
    <source>
        <dbReference type="ARBA" id="ARBA00060158"/>
    </source>
</evidence>
<dbReference type="PROSITE" id="PS50075">
    <property type="entry name" value="CARRIER"/>
    <property type="match status" value="1"/>
</dbReference>
<dbReference type="InterPro" id="IPR016036">
    <property type="entry name" value="Malonyl_transacylase_ACP-bd"/>
</dbReference>
<dbReference type="InterPro" id="IPR032821">
    <property type="entry name" value="PKS_assoc"/>
</dbReference>
<dbReference type="Gene3D" id="6.10.40.10">
    <property type="match status" value="1"/>
</dbReference>
<dbReference type="Pfam" id="PF16197">
    <property type="entry name" value="KAsynt_C_assoc"/>
    <property type="match status" value="1"/>
</dbReference>
<dbReference type="PROSITE" id="PS52004">
    <property type="entry name" value="KS3_2"/>
    <property type="match status" value="1"/>
</dbReference>
<dbReference type="SUPFAM" id="SSF51735">
    <property type="entry name" value="NAD(P)-binding Rossmann-fold domains"/>
    <property type="match status" value="2"/>
</dbReference>
<keyword evidence="4" id="KW-0808">Transferase</keyword>
<dbReference type="Gene3D" id="3.40.50.720">
    <property type="entry name" value="NAD(P)-binding Rossmann-like Domain"/>
    <property type="match status" value="1"/>
</dbReference>
<dbReference type="SMART" id="SM00825">
    <property type="entry name" value="PKS_KS"/>
    <property type="match status" value="1"/>
</dbReference>
<dbReference type="PANTHER" id="PTHR43775">
    <property type="entry name" value="FATTY ACID SYNTHASE"/>
    <property type="match status" value="1"/>
</dbReference>
<dbReference type="InterPro" id="IPR036299">
    <property type="entry name" value="Polyketide_synth_docking_sf"/>
</dbReference>
<dbReference type="SUPFAM" id="SSF47336">
    <property type="entry name" value="ACP-like"/>
    <property type="match status" value="1"/>
</dbReference>
<evidence type="ECO:0000256" key="7">
    <source>
        <dbReference type="ARBA" id="ARBA00023268"/>
    </source>
</evidence>
<dbReference type="Gene3D" id="3.40.366.10">
    <property type="entry name" value="Malonyl-Coenzyme A Acyl Carrier Protein, domain 2"/>
    <property type="match status" value="1"/>
</dbReference>
<dbReference type="FunFam" id="3.40.366.10:FF:000002">
    <property type="entry name" value="Probable polyketide synthase 2"/>
    <property type="match status" value="1"/>
</dbReference>
<evidence type="ECO:0000259" key="16">
    <source>
        <dbReference type="PROSITE" id="PS50075"/>
    </source>
</evidence>
<evidence type="ECO:0000256" key="1">
    <source>
        <dbReference type="ARBA" id="ARBA00001957"/>
    </source>
</evidence>
<dbReference type="FunFam" id="3.40.47.10:FF:000019">
    <property type="entry name" value="Polyketide synthase type I"/>
    <property type="match status" value="1"/>
</dbReference>
<dbReference type="GO" id="GO:0004312">
    <property type="term" value="F:fatty acid synthase activity"/>
    <property type="evidence" value="ECO:0007669"/>
    <property type="project" value="TreeGrafter"/>
</dbReference>
<accession>A0A5M7C4A6</accession>
<dbReference type="SMR" id="A0A5M7C4A6"/>
<dbReference type="GO" id="GO:0047879">
    <property type="term" value="F:erythronolide synthase activity"/>
    <property type="evidence" value="ECO:0007669"/>
    <property type="project" value="UniProtKB-EC"/>
</dbReference>
<evidence type="ECO:0000256" key="12">
    <source>
        <dbReference type="ARBA" id="ARBA00063272"/>
    </source>
</evidence>
<dbReference type="SMART" id="SM00827">
    <property type="entry name" value="PKS_AT"/>
    <property type="match status" value="1"/>
</dbReference>
<feature type="region of interest" description="N-terminal hotdog fold" evidence="14">
    <location>
        <begin position="926"/>
        <end position="1048"/>
    </location>
</feature>
<dbReference type="PROSITE" id="PS52019">
    <property type="entry name" value="PKS_MFAS_DH"/>
    <property type="match status" value="1"/>
</dbReference>
<dbReference type="InterPro" id="IPR013968">
    <property type="entry name" value="PKS_KR"/>
</dbReference>
<evidence type="ECO:0000256" key="9">
    <source>
        <dbReference type="ARBA" id="ARBA00052442"/>
    </source>
</evidence>
<feature type="domain" description="Carrier" evidence="16">
    <location>
        <begin position="1663"/>
        <end position="1738"/>
    </location>
</feature>
<evidence type="ECO:0000256" key="11">
    <source>
        <dbReference type="ARBA" id="ARBA00060622"/>
    </source>
</evidence>
<dbReference type="InterPro" id="IPR014030">
    <property type="entry name" value="Ketoacyl_synth_N"/>
</dbReference>
<comment type="pathway">
    <text evidence="11">Antibiotic biosynthesis; erythromycin biosynthesis.</text>
</comment>
<dbReference type="Pfam" id="PF00698">
    <property type="entry name" value="Acyl_transf_1"/>
    <property type="match status" value="1"/>
</dbReference>
<gene>
    <name evidence="19" type="ORF">F1721_09885</name>
</gene>
<dbReference type="EMBL" id="VWPH01000004">
    <property type="protein sequence ID" value="KAA5835098.1"/>
    <property type="molecule type" value="Genomic_DNA"/>
</dbReference>
<dbReference type="EC" id="2.3.1.94" evidence="13"/>
<evidence type="ECO:0000256" key="15">
    <source>
        <dbReference type="SAM" id="MobiDB-lite"/>
    </source>
</evidence>
<reference evidence="19 20" key="1">
    <citation type="submission" date="2019-09" db="EMBL/GenBank/DDBJ databases">
        <title>Draft genome sequence of the thermophilic Saccharopolyspora hirsuta VKM Ac-666T.</title>
        <authorList>
            <person name="Lobastova T.G."/>
            <person name="Fokina V."/>
            <person name="Bragin E.Y."/>
            <person name="Shtratnikova V.Y."/>
            <person name="Starodumova I.P."/>
            <person name="Tarlachkov S.V."/>
            <person name="Donova M.V."/>
        </authorList>
    </citation>
    <scope>NUCLEOTIDE SEQUENCE [LARGE SCALE GENOMIC DNA]</scope>
    <source>
        <strain evidence="19 20">VKM Ac-666</strain>
    </source>
</reference>
<dbReference type="GO" id="GO:0006633">
    <property type="term" value="P:fatty acid biosynthetic process"/>
    <property type="evidence" value="ECO:0007669"/>
    <property type="project" value="InterPro"/>
</dbReference>
<feature type="active site" description="Proton donor; for dehydratase activity" evidence="14">
    <location>
        <position position="1118"/>
    </location>
</feature>
<evidence type="ECO:0000256" key="14">
    <source>
        <dbReference type="PROSITE-ProRule" id="PRU01363"/>
    </source>
</evidence>
<dbReference type="SUPFAM" id="SSF52151">
    <property type="entry name" value="FabD/lysophospholipase-like"/>
    <property type="match status" value="1"/>
</dbReference>
<dbReference type="InterPro" id="IPR049900">
    <property type="entry name" value="PKS_mFAS_DH"/>
</dbReference>
<dbReference type="Pfam" id="PF00550">
    <property type="entry name" value="PP-binding"/>
    <property type="match status" value="1"/>
</dbReference>
<name>A0A5M7C4A6_SACHI</name>
<dbReference type="InterPro" id="IPR014031">
    <property type="entry name" value="Ketoacyl_synth_C"/>
</dbReference>
<keyword evidence="20" id="KW-1185">Reference proteome</keyword>
<dbReference type="Pfam" id="PF22953">
    <property type="entry name" value="SpnB_Rossmann"/>
    <property type="match status" value="1"/>
</dbReference>
<keyword evidence="6" id="KW-0045">Antibiotic biosynthesis</keyword>
<dbReference type="InterPro" id="IPR020807">
    <property type="entry name" value="PKS_DH"/>
</dbReference>
<dbReference type="Gene3D" id="1.10.1200.10">
    <property type="entry name" value="ACP-like"/>
    <property type="match status" value="1"/>
</dbReference>
<dbReference type="GO" id="GO:0004315">
    <property type="term" value="F:3-oxoacyl-[acyl-carrier-protein] synthase activity"/>
    <property type="evidence" value="ECO:0007669"/>
    <property type="project" value="InterPro"/>
</dbReference>
<dbReference type="SMART" id="SM00822">
    <property type="entry name" value="PKS_KR"/>
    <property type="match status" value="1"/>
</dbReference>
<evidence type="ECO:0000256" key="2">
    <source>
        <dbReference type="ARBA" id="ARBA00022450"/>
    </source>
</evidence>
<dbReference type="Gene3D" id="3.10.129.110">
    <property type="entry name" value="Polyketide synthase dehydratase"/>
    <property type="match status" value="1"/>
</dbReference>
<proteinExistence type="predicted"/>
<dbReference type="SUPFAM" id="SSF101173">
    <property type="entry name" value="Docking domain B of the erythromycin polyketide synthase (DEBS)"/>
    <property type="match status" value="1"/>
</dbReference>
<dbReference type="SMART" id="SM00826">
    <property type="entry name" value="PKS_DH"/>
    <property type="match status" value="1"/>
</dbReference>
<dbReference type="SUPFAM" id="SSF53901">
    <property type="entry name" value="Thiolase-like"/>
    <property type="match status" value="1"/>
</dbReference>
<evidence type="ECO:0000256" key="5">
    <source>
        <dbReference type="ARBA" id="ARBA00022737"/>
    </source>
</evidence>
<dbReference type="InterPro" id="IPR001227">
    <property type="entry name" value="Ac_transferase_dom_sf"/>
</dbReference>
<evidence type="ECO:0000256" key="13">
    <source>
        <dbReference type="ARBA" id="ARBA00066981"/>
    </source>
</evidence>
<protein>
    <recommendedName>
        <fullName evidence="13">6-deoxyerythronolide-B synthase</fullName>
        <ecNumber evidence="13">2.3.1.94</ecNumber>
    </recommendedName>
</protein>
<dbReference type="Proteomes" id="UP000323946">
    <property type="component" value="Unassembled WGS sequence"/>
</dbReference>
<dbReference type="FunFam" id="1.10.1200.10:FF:000007">
    <property type="entry name" value="Probable polyketide synthase pks17"/>
    <property type="match status" value="1"/>
</dbReference>
<keyword evidence="2" id="KW-0596">Phosphopantetheine</keyword>
<dbReference type="Pfam" id="PF08990">
    <property type="entry name" value="Docking"/>
    <property type="match status" value="1"/>
</dbReference>
<comment type="subunit">
    <text evidence="12">Homodimer. Erythronolide synthase is composed of EryAI, EryAII and EryAIII multimodular (2 modules) polypeptides each coding for a functional synthase subunit which participates in 2 of the six FAS-like elongation steps required for formation of the polyketide. Module 1, 2, 3, 4, 5, and 6 participating in biosynthesis steps 1, 2, 3, 4, 5, and 6, respectively.</text>
</comment>
<dbReference type="InterPro" id="IPR018201">
    <property type="entry name" value="Ketoacyl_synth_AS"/>
</dbReference>
<evidence type="ECO:0000256" key="4">
    <source>
        <dbReference type="ARBA" id="ARBA00022679"/>
    </source>
</evidence>
<dbReference type="InterPro" id="IPR049552">
    <property type="entry name" value="PKS_DH_N"/>
</dbReference>
<evidence type="ECO:0000256" key="3">
    <source>
        <dbReference type="ARBA" id="ARBA00022553"/>
    </source>
</evidence>
<dbReference type="SMART" id="SM00823">
    <property type="entry name" value="PKS_PP"/>
    <property type="match status" value="1"/>
</dbReference>
<keyword evidence="7" id="KW-0511">Multifunctional enzyme</keyword>
<dbReference type="RefSeq" id="WP_150066294.1">
    <property type="nucleotide sequence ID" value="NZ_VWPH01000004.1"/>
</dbReference>
<sequence length="1810" mass="189476">MSNDEKLRDYLKRVVADLQQTRKRLRDVEERQGEPIAIVGMACRLPGGVGSPDELWDLVSSGGDAISGFPEDRGWDLDRVFDPDPEATGKSYVRSGGFLSGAGDFDPGLFGISPREALAMDPQQRLLLESSWEALEDAGLDPLSLRGRDIGVYSGLMHHDYGSTLRELPAGLEGYFGIGNSGSVASGRVSYTLGLEGPSVTVDTACSSSLVALHFAVQAIRAGECSMALAGGVAVMAEPGVFVDFSRQRGLAVDGRCKAFSDSADGTGLAEGVGVVVLERLSDARRAGRRVLAVVKGSAVNQDGASNGLTAPNGPSQERVIRAALANAGLNVSDVDAVEAHGTGTSLGDPIEAGALLATYGQRGSGEPLWVGSLKSNIGHAQAAAGVAGVIKMVQAMRHGVLPASLHVDRPSSKVDWDAGAVEVLAEQREWPETGRVRRAGVSSFGVSGTNAHVILEQAPAEAPLTAERDATDAVVPWIVSGHTPEALRVQAQRIAAAAEESGADRVDVGSTLLTRAKLPHRAVVVHTDEKEALTGLHDLASDDPGAEAVSDVADVDGRRVFVFPGQGAQWVGMGAELLDTSPVFAEAMAECDKALAEFVDWSLVEVIRERASLDRVDVVQPASFAVMVALARLWQAHGVRPDAVVGHSQGEIAAAHVAGALSLRDAARIVALRSQLIAAELAGRGGMVSVSLPESEVAELIGRWSGLEVAVVNGPGAVVVAGDPAECDELIAEAEEREIRARRVPVDYASHSSHVERIEQQLSAVLVDVVPGAPEIPFFSTVDCSWVAGESLSGNYWYRNLRQRVRFAEATAALVEAGFRAFVEVSAHPVLTLAIQETLDQHPDVNAVVTGTLRREEGGLRRFATSLAEAFVRGVEVDWTPLFDGLAPQRAELPGYAFQHQRYWLESAPPTAGDVAATGLDVVDHPLLGAAVRAADSDEVVLTSRLSLRTHPWLAHHAVVGAVLVPGAALLELVSRAGDEVGCPAVDELLVEAPVVVPEQSALRIQVKVDEADGTGRRAVRIYARPDDEESWTRHASGVLSPEPVGAAAVPWPPGGEPVQLDDFYEGMAESGVEYGPSFQCLSAAWTRGREVFAEVVLPEEHHAEAREFGLHPALLDAAMQATKLGRKAGTAPGHVLLPFAWNGFAVHAPGATTLRVHAVWTGDDSVSLTLADGSGTPVAALDSLALRPVPVERLSTPGDSLHEVDWTPVTGTGTGPKLVVAGGQGVSNVPTYPDLDALRTAISSGEPRPGAVVLDLTGAGDPAPHEVRAAVGRALELLQEWLADAPAEGAELVVLTRGGVAVAGGDVVRAGAAAVWGLVRAAQAEHPGLITLVDVDSAPQDGAALAGFAAAGEPQVAVRSGRAFAPRLAKTTGEVEPKPLDPEGTVLVTGGTGTLGALVARHLVRAHGVRSLVLTSRRGPAAPGADELVAELSELGAEVGIVACDAADRAALAEVLADIPADRPLTGVVHAAGALDDGVLSSLTTERLDAVFRPKVDAAWHLHELTADLDLAMFVLFSSAAGVLGGAGQSNYAAANGYLDGLAAHRRQLGLPAVSLAWGLWSDATGLTSKMSDTDHERLVRSGLVGLSNDEGMALFDRALRADRPLLVPVKLDLAALRVEEPPSPLLRSLTRTRRRSAQRPGGANALAQQLAGKSEAEQKRTLVELVRGHAATVLGHATADAVRADRPFKELGFDSLAAVELRNRIGAATGLRLQATVVFDCPTPNALAARLHGELCAERAEPGVDEERLRRALATAPLDRFRELGVLDALLRLVDGEHGEAPAEPEDDAASIETMDVDQLVARALGS</sequence>
<dbReference type="CDD" id="cd08956">
    <property type="entry name" value="KR_3_FAS_SDR_x"/>
    <property type="match status" value="1"/>
</dbReference>
<feature type="compositionally biased region" description="Low complexity" evidence="15">
    <location>
        <begin position="1644"/>
        <end position="1655"/>
    </location>
</feature>
<dbReference type="InterPro" id="IPR006162">
    <property type="entry name" value="Ppantetheine_attach_site"/>
</dbReference>
<feature type="domain" description="PKS/mFAS DH" evidence="18">
    <location>
        <begin position="926"/>
        <end position="1197"/>
    </location>
</feature>
<dbReference type="InterPro" id="IPR020806">
    <property type="entry name" value="PKS_PP-bd"/>
</dbReference>
<dbReference type="Pfam" id="PF00109">
    <property type="entry name" value="ketoacyl-synt"/>
    <property type="match status" value="1"/>
</dbReference>
<dbReference type="InterPro" id="IPR009081">
    <property type="entry name" value="PP-bd_ACP"/>
</dbReference>
<evidence type="ECO:0000256" key="8">
    <source>
        <dbReference type="ARBA" id="ARBA00023315"/>
    </source>
</evidence>
<evidence type="ECO:0000256" key="6">
    <source>
        <dbReference type="ARBA" id="ARBA00023194"/>
    </source>
</evidence>
<dbReference type="InterPro" id="IPR016039">
    <property type="entry name" value="Thiolase-like"/>
</dbReference>
<dbReference type="Pfam" id="PF08659">
    <property type="entry name" value="KR"/>
    <property type="match status" value="1"/>
</dbReference>
<dbReference type="InterPro" id="IPR042104">
    <property type="entry name" value="PKS_dehydratase_sf"/>
</dbReference>
<dbReference type="InterPro" id="IPR015083">
    <property type="entry name" value="NorB/c/GfsB-D-like_docking"/>
</dbReference>
<keyword evidence="8" id="KW-0012">Acyltransferase</keyword>
<dbReference type="InterPro" id="IPR049551">
    <property type="entry name" value="PKS_DH_C"/>
</dbReference>
<comment type="function">
    <text evidence="10">Involved in the biosynthesis of antibiotic erythromycin via the biosynthesis of its aglycone precursor, 6-deoxyerythronolide B (6-dEB).</text>
</comment>
<dbReference type="InterPro" id="IPR057326">
    <property type="entry name" value="KR_dom"/>
</dbReference>
<feature type="region of interest" description="C-terminal hotdog fold" evidence="14">
    <location>
        <begin position="1057"/>
        <end position="1197"/>
    </location>
</feature>
<dbReference type="InterPro" id="IPR055123">
    <property type="entry name" value="SpnB-like_Rossmann"/>
</dbReference>
<comment type="catalytic activity">
    <reaction evidence="9">
        <text>6 (S)-methylmalonyl-CoA + propanoyl-CoA + 6 NADPH + 12 H(+) = 6-deoxyerythronolide B + 6 CO2 + 6 NADP(+) + 7 CoA + H2O</text>
        <dbReference type="Rhea" id="RHEA:23068"/>
        <dbReference type="ChEBI" id="CHEBI:15377"/>
        <dbReference type="ChEBI" id="CHEBI:15378"/>
        <dbReference type="ChEBI" id="CHEBI:16089"/>
        <dbReference type="ChEBI" id="CHEBI:16526"/>
        <dbReference type="ChEBI" id="CHEBI:57287"/>
        <dbReference type="ChEBI" id="CHEBI:57327"/>
        <dbReference type="ChEBI" id="CHEBI:57392"/>
        <dbReference type="ChEBI" id="CHEBI:57783"/>
        <dbReference type="ChEBI" id="CHEBI:58349"/>
        <dbReference type="EC" id="2.3.1.94"/>
    </reaction>
</comment>
<dbReference type="GO" id="GO:0033068">
    <property type="term" value="P:macrolide biosynthetic process"/>
    <property type="evidence" value="ECO:0007669"/>
    <property type="project" value="UniProtKB-ARBA"/>
</dbReference>
<comment type="cofactor">
    <cofactor evidence="1">
        <name>pantetheine 4'-phosphate</name>
        <dbReference type="ChEBI" id="CHEBI:47942"/>
    </cofactor>
</comment>
<dbReference type="InterPro" id="IPR036736">
    <property type="entry name" value="ACP-like_sf"/>
</dbReference>
<dbReference type="InterPro" id="IPR050091">
    <property type="entry name" value="PKS_NRPS_Biosynth_Enz"/>
</dbReference>
<dbReference type="GO" id="GO:0031177">
    <property type="term" value="F:phosphopantetheine binding"/>
    <property type="evidence" value="ECO:0007669"/>
    <property type="project" value="InterPro"/>
</dbReference>